<proteinExistence type="predicted"/>
<keyword evidence="3" id="KW-1185">Reference proteome</keyword>
<feature type="transmembrane region" description="Helical" evidence="1">
    <location>
        <begin position="27"/>
        <end position="50"/>
    </location>
</feature>
<feature type="transmembrane region" description="Helical" evidence="1">
    <location>
        <begin position="355"/>
        <end position="379"/>
    </location>
</feature>
<feature type="transmembrane region" description="Helical" evidence="1">
    <location>
        <begin position="88"/>
        <end position="110"/>
    </location>
</feature>
<feature type="transmembrane region" description="Helical" evidence="1">
    <location>
        <begin position="295"/>
        <end position="314"/>
    </location>
</feature>
<reference evidence="2" key="1">
    <citation type="submission" date="2022-06" db="EMBL/GenBank/DDBJ databases">
        <title>Genomic Encyclopedia of Archaeal and Bacterial Type Strains, Phase II (KMG-II): from individual species to whole genera.</title>
        <authorList>
            <person name="Goeker M."/>
        </authorList>
    </citation>
    <scope>NUCLEOTIDE SEQUENCE</scope>
    <source>
        <strain evidence="2">DSM 43935</strain>
    </source>
</reference>
<evidence type="ECO:0000256" key="1">
    <source>
        <dbReference type="SAM" id="Phobius"/>
    </source>
</evidence>
<feature type="transmembrane region" description="Helical" evidence="1">
    <location>
        <begin position="194"/>
        <end position="216"/>
    </location>
</feature>
<keyword evidence="1" id="KW-1133">Transmembrane helix</keyword>
<feature type="transmembrane region" description="Helical" evidence="1">
    <location>
        <begin position="490"/>
        <end position="513"/>
    </location>
</feature>
<accession>A0AAE3GAB1</accession>
<sequence length="560" mass="57943">MSSKTVANAVGQGPSDAHPKAFDPITLVLTAVLSVLGAVIGLNLVTTLGISPNTSVIGALVAMLVGRISFAGLSRMRSRHRQNLVQSAVSGATFAAANSLLTPIAVPFALGRPELVGPMLLGATIGLAVDGWVLYRVFDSRLLPAGNAWPPGVAAAETIKAGDSGGRRALILGVGGLVGLVGTLLKLPMSAAGVALIGNMWALLMFGVGLLVAQYAPTLFHVSLSTLYIPHGVMIGAGVVALGQAVVVLAGWGRRRQQRAARVRDRAAERPVATVDDEEHTVDDHRMRRGLVEGLVLFVAGAVVLAVVGGVTAQMSPIALVGWVLLAGIAALVHQLIVGLAAMHSGWFPAFAVTLIFLILGLVLGIPTVPLALLVGYAASTGPAFADMGYDFKAGWLLRRDARPWRPFENAGRQQQYLAQLVGFAVALVTVILTWRSFFGQGLVPPVAKVYASTIVAGISDPSVLGNLLLWAVPGALIQLLGGPARQMGVLLATGLLVATPQACWAVLGALLVRAGYGWWRRRSGGRTAGEDADTDLALVGAGLIAGGSVADTSQILRAK</sequence>
<dbReference type="RefSeq" id="WP_253766415.1">
    <property type="nucleotide sequence ID" value="NZ_JAMTCK010000001.1"/>
</dbReference>
<gene>
    <name evidence="2" type="ORF">LX83_000457</name>
</gene>
<keyword evidence="1" id="KW-0812">Transmembrane</keyword>
<protein>
    <submittedName>
        <fullName evidence="2">Membrane protein, oligopeptide transporter (OPT) family</fullName>
    </submittedName>
</protein>
<feature type="transmembrane region" description="Helical" evidence="1">
    <location>
        <begin position="320"/>
        <end position="343"/>
    </location>
</feature>
<feature type="transmembrane region" description="Helical" evidence="1">
    <location>
        <begin position="417"/>
        <end position="438"/>
    </location>
</feature>
<evidence type="ECO:0000313" key="3">
    <source>
        <dbReference type="Proteomes" id="UP001206128"/>
    </source>
</evidence>
<feature type="transmembrane region" description="Helical" evidence="1">
    <location>
        <begin position="450"/>
        <end position="470"/>
    </location>
</feature>
<evidence type="ECO:0000313" key="2">
    <source>
        <dbReference type="EMBL" id="MCP2163617.1"/>
    </source>
</evidence>
<comment type="caution">
    <text evidence="2">The sequence shown here is derived from an EMBL/GenBank/DDBJ whole genome shotgun (WGS) entry which is preliminary data.</text>
</comment>
<feature type="transmembrane region" description="Helical" evidence="1">
    <location>
        <begin position="116"/>
        <end position="135"/>
    </location>
</feature>
<name>A0AAE3GAB1_9PSEU</name>
<dbReference type="Proteomes" id="UP001206128">
    <property type="component" value="Unassembled WGS sequence"/>
</dbReference>
<feature type="transmembrane region" description="Helical" evidence="1">
    <location>
        <begin position="56"/>
        <end position="76"/>
    </location>
</feature>
<organism evidence="2 3">
    <name type="scientific">Goodfellowiella coeruleoviolacea</name>
    <dbReference type="NCBI Taxonomy" id="334858"/>
    <lineage>
        <taxon>Bacteria</taxon>
        <taxon>Bacillati</taxon>
        <taxon>Actinomycetota</taxon>
        <taxon>Actinomycetes</taxon>
        <taxon>Pseudonocardiales</taxon>
        <taxon>Pseudonocardiaceae</taxon>
        <taxon>Goodfellowiella</taxon>
    </lineage>
</organism>
<dbReference type="AlphaFoldDB" id="A0AAE3GAB1"/>
<keyword evidence="1" id="KW-0472">Membrane</keyword>
<feature type="transmembrane region" description="Helical" evidence="1">
    <location>
        <begin position="228"/>
        <end position="252"/>
    </location>
</feature>
<dbReference type="EMBL" id="JAMTCK010000001">
    <property type="protein sequence ID" value="MCP2163617.1"/>
    <property type="molecule type" value="Genomic_DNA"/>
</dbReference>